<dbReference type="EMBL" id="JAGKLY010000001">
    <property type="protein sequence ID" value="MBQ0266752.1"/>
    <property type="molecule type" value="Genomic_DNA"/>
</dbReference>
<evidence type="ECO:0000313" key="1">
    <source>
        <dbReference type="EMBL" id="MBQ0266752.1"/>
    </source>
</evidence>
<protein>
    <submittedName>
        <fullName evidence="1">DUF4222 domain-containing protein</fullName>
    </submittedName>
</protein>
<dbReference type="InterPro" id="IPR025317">
    <property type="entry name" value="DUF4222"/>
</dbReference>
<dbReference type="Proteomes" id="UP000674270">
    <property type="component" value="Unassembled WGS sequence"/>
</dbReference>
<dbReference type="RefSeq" id="WP_123381758.1">
    <property type="nucleotide sequence ID" value="NZ_JAGKLY010000001.1"/>
</dbReference>
<dbReference type="Pfam" id="PF13973">
    <property type="entry name" value="DUF4222"/>
    <property type="match status" value="1"/>
</dbReference>
<dbReference type="AlphaFoldDB" id="A0A8I2D8T7"/>
<sequence length="59" mass="7391">MANEKHKNLNRYFRDRRGRVVHVVEWDKQKQRVIFMLDGYEHPCFEPLENFKKHYTEVK</sequence>
<gene>
    <name evidence="1" type="ORF">J7T18_00365</name>
</gene>
<comment type="caution">
    <text evidence="1">The sequence shown here is derived from an EMBL/GenBank/DDBJ whole genome shotgun (WGS) entry which is preliminary data.</text>
</comment>
<accession>A0A8I2D8T7</accession>
<organism evidence="1 2">
    <name type="scientific">Providencia huaxiensis</name>
    <dbReference type="NCBI Taxonomy" id="2027290"/>
    <lineage>
        <taxon>Bacteria</taxon>
        <taxon>Pseudomonadati</taxon>
        <taxon>Pseudomonadota</taxon>
        <taxon>Gammaproteobacteria</taxon>
        <taxon>Enterobacterales</taxon>
        <taxon>Morganellaceae</taxon>
        <taxon>Providencia</taxon>
    </lineage>
</organism>
<evidence type="ECO:0000313" key="2">
    <source>
        <dbReference type="Proteomes" id="UP000674270"/>
    </source>
</evidence>
<reference evidence="1" key="1">
    <citation type="submission" date="2021-03" db="EMBL/GenBank/DDBJ databases">
        <authorList>
            <person name="Stanton E."/>
        </authorList>
    </citation>
    <scope>NUCLEOTIDE SEQUENCE</scope>
    <source>
        <strain evidence="1">2020EL-00113</strain>
    </source>
</reference>
<proteinExistence type="predicted"/>
<name>A0A8I2D8T7_9GAMM</name>